<dbReference type="PANTHER" id="PTHR41291:SF1">
    <property type="entry name" value="DNA ALKYLATION REPAIR PROTEIN"/>
    <property type="match status" value="1"/>
</dbReference>
<dbReference type="InterPro" id="IPR016024">
    <property type="entry name" value="ARM-type_fold"/>
</dbReference>
<gene>
    <name evidence="1" type="ORF">CTLFYP3_03292</name>
</gene>
<reference evidence="1" key="1">
    <citation type="submission" date="2019-11" db="EMBL/GenBank/DDBJ databases">
        <authorList>
            <person name="Feng L."/>
        </authorList>
    </citation>
    <scope>NUCLEOTIDE SEQUENCE</scope>
    <source>
        <strain evidence="1">CTertiumLFYP3</strain>
    </source>
</reference>
<organism evidence="1">
    <name type="scientific">Clostridium tertium</name>
    <dbReference type="NCBI Taxonomy" id="1559"/>
    <lineage>
        <taxon>Bacteria</taxon>
        <taxon>Bacillati</taxon>
        <taxon>Bacillota</taxon>
        <taxon>Clostridia</taxon>
        <taxon>Eubacteriales</taxon>
        <taxon>Clostridiaceae</taxon>
        <taxon>Clostridium</taxon>
    </lineage>
</organism>
<name>A0A6N3GK92_9CLOT</name>
<dbReference type="PANTHER" id="PTHR41291">
    <property type="entry name" value="DNA ALKYLATION REPAIR PROTEIN"/>
    <property type="match status" value="1"/>
</dbReference>
<accession>A0A6N3GK92</accession>
<protein>
    <submittedName>
        <fullName evidence="1">DNA alkylation repair enzyme</fullName>
    </submittedName>
</protein>
<dbReference type="EMBL" id="CACRTO010000048">
    <property type="protein sequence ID" value="VYU64755.1"/>
    <property type="molecule type" value="Genomic_DNA"/>
</dbReference>
<sequence>MKRGVIININENKNKLDKADISLDIIMGKLKELGSESIKNVLIKHGIQEPFFGTKIGDLKKLVKYVKKNDELAKELYNTGNYDAMYLAGLSINPKSMSKDELEGWLDKAYCIAIATSIVSNITAESDFALELARKWIQQDNEIIECCGWSTISNYISITDDELIDIEEIKELLNIVEANIHNSKNRVRYNMNSFVISVGSYIKELNDIALEVARNIGKVQVELGTKGCKVPVAEDYIEKVMSMNRVGKKRKTCIC</sequence>
<dbReference type="SUPFAM" id="SSF48371">
    <property type="entry name" value="ARM repeat"/>
    <property type="match status" value="1"/>
</dbReference>
<dbReference type="Pfam" id="PF08713">
    <property type="entry name" value="DNA_alkylation"/>
    <property type="match status" value="1"/>
</dbReference>
<dbReference type="RefSeq" id="WP_421755817.1">
    <property type="nucleotide sequence ID" value="NZ_CACRTO010000048.1"/>
</dbReference>
<proteinExistence type="predicted"/>
<dbReference type="AlphaFoldDB" id="A0A6N3GK92"/>
<dbReference type="InterPro" id="IPR014825">
    <property type="entry name" value="DNA_alkylation"/>
</dbReference>
<dbReference type="Gene3D" id="1.25.10.90">
    <property type="match status" value="1"/>
</dbReference>
<evidence type="ECO:0000313" key="1">
    <source>
        <dbReference type="EMBL" id="VYU64755.1"/>
    </source>
</evidence>